<gene>
    <name evidence="7" type="ORF">EHC69_08595</name>
</gene>
<dbReference type="SFLD" id="SFLDG01067">
    <property type="entry name" value="SPASM/twitch_domain_containing"/>
    <property type="match status" value="1"/>
</dbReference>
<keyword evidence="3" id="KW-0479">Metal-binding</keyword>
<name>A0AAX1FQ31_VIBPH</name>
<protein>
    <submittedName>
        <fullName evidence="7">Radical SAM protein</fullName>
    </submittedName>
</protein>
<evidence type="ECO:0000256" key="2">
    <source>
        <dbReference type="ARBA" id="ARBA00022691"/>
    </source>
</evidence>
<dbReference type="InterPro" id="IPR058240">
    <property type="entry name" value="rSAM_sf"/>
</dbReference>
<dbReference type="InterPro" id="IPR007197">
    <property type="entry name" value="rSAM"/>
</dbReference>
<sequence>MYYDNVSYQVQVTNDCFLACDYCMTAETNMRKQVASTDTVKRLLNASLGFRSVYMVFLGGEPLMAGKGWFEEAFSHINQQEHLLVNSRIYTNGLLLDDEWVDLFKRNKCQIVFSYDGLGNGKKGSKRALEKLTTYSDAITYASMTMSESNYKSLIDCYKQVSEAGVKRFAVQFDIYANSELMTLFGREVCKLFEYIEANPNGAKFSTYNDARFVMTGKGRPLSNEFDLTVINNDYCINADGNITLGVPDCLDPEWQLGNVKDLKHVNDLLFSDVMRQVNRDYIESLNLIGDLAKVNHLTHGGGFFFDKKGIMPMNRPNIPKLHCYREILRYFGEV</sequence>
<dbReference type="EMBL" id="CP034298">
    <property type="protein sequence ID" value="QHH09434.1"/>
    <property type="molecule type" value="Genomic_DNA"/>
</dbReference>
<dbReference type="PANTHER" id="PTHR43273">
    <property type="entry name" value="ANAEROBIC SULFATASE-MATURATING ENZYME HOMOLOG ASLB-RELATED"/>
    <property type="match status" value="1"/>
</dbReference>
<keyword evidence="5" id="KW-0411">Iron-sulfur</keyword>
<evidence type="ECO:0000259" key="6">
    <source>
        <dbReference type="Pfam" id="PF04055"/>
    </source>
</evidence>
<dbReference type="SFLD" id="SFLDS00029">
    <property type="entry name" value="Radical_SAM"/>
    <property type="match status" value="1"/>
</dbReference>
<dbReference type="GO" id="GO:0046872">
    <property type="term" value="F:metal ion binding"/>
    <property type="evidence" value="ECO:0007669"/>
    <property type="project" value="UniProtKB-KW"/>
</dbReference>
<dbReference type="Pfam" id="PF04055">
    <property type="entry name" value="Radical_SAM"/>
    <property type="match status" value="1"/>
</dbReference>
<dbReference type="AlphaFoldDB" id="A0AAX1FQ31"/>
<dbReference type="Proteomes" id="UP000464718">
    <property type="component" value="Chromosome i"/>
</dbReference>
<organism evidence="7 8">
    <name type="scientific">Vibrio parahaemolyticus</name>
    <dbReference type="NCBI Taxonomy" id="670"/>
    <lineage>
        <taxon>Bacteria</taxon>
        <taxon>Pseudomonadati</taxon>
        <taxon>Pseudomonadota</taxon>
        <taxon>Gammaproteobacteria</taxon>
        <taxon>Vibrionales</taxon>
        <taxon>Vibrionaceae</taxon>
        <taxon>Vibrio</taxon>
    </lineage>
</organism>
<keyword evidence="4" id="KW-0408">Iron</keyword>
<comment type="cofactor">
    <cofactor evidence="1">
        <name>[4Fe-4S] cluster</name>
        <dbReference type="ChEBI" id="CHEBI:49883"/>
    </cofactor>
</comment>
<dbReference type="Gene3D" id="3.20.20.70">
    <property type="entry name" value="Aldolase class I"/>
    <property type="match status" value="1"/>
</dbReference>
<evidence type="ECO:0000256" key="3">
    <source>
        <dbReference type="ARBA" id="ARBA00022723"/>
    </source>
</evidence>
<dbReference type="InterPro" id="IPR013785">
    <property type="entry name" value="Aldolase_TIM"/>
</dbReference>
<reference evidence="7 8" key="1">
    <citation type="submission" date="2018-12" db="EMBL/GenBank/DDBJ databases">
        <title>Genomic insights into the evolutionary origins and pathogenicity of five Vibrio parahaemolyticus strains isolated from the shrimp with acute hepatopancreatic necrosis disease (AHPND).</title>
        <authorList>
            <person name="Yang Q."/>
            <person name="Dong X."/>
            <person name="Xie G."/>
            <person name="Fu S."/>
            <person name="Zou P."/>
            <person name="Sun J."/>
            <person name="Wang Y."/>
            <person name="Huang J."/>
        </authorList>
    </citation>
    <scope>NUCLEOTIDE SEQUENCE [LARGE SCALE GENOMIC DNA]</scope>
    <source>
        <strain evidence="7 8">20160303005-1</strain>
    </source>
</reference>
<accession>A0AAX1FQ31</accession>
<dbReference type="CDD" id="cd01335">
    <property type="entry name" value="Radical_SAM"/>
    <property type="match status" value="1"/>
</dbReference>
<evidence type="ECO:0000313" key="8">
    <source>
        <dbReference type="Proteomes" id="UP000464718"/>
    </source>
</evidence>
<keyword evidence="2" id="KW-0949">S-adenosyl-L-methionine</keyword>
<dbReference type="InterPro" id="IPR023867">
    <property type="entry name" value="Sulphatase_maturase_rSAM"/>
</dbReference>
<proteinExistence type="predicted"/>
<dbReference type="GO" id="GO:0016491">
    <property type="term" value="F:oxidoreductase activity"/>
    <property type="evidence" value="ECO:0007669"/>
    <property type="project" value="InterPro"/>
</dbReference>
<evidence type="ECO:0000256" key="4">
    <source>
        <dbReference type="ARBA" id="ARBA00023004"/>
    </source>
</evidence>
<dbReference type="RefSeq" id="WP_159408380.1">
    <property type="nucleotide sequence ID" value="NZ_CP034298.1"/>
</dbReference>
<dbReference type="PANTHER" id="PTHR43273:SF8">
    <property type="entry name" value="RADICAL SAM DOMAIN PROTEIN"/>
    <property type="match status" value="1"/>
</dbReference>
<dbReference type="SUPFAM" id="SSF102114">
    <property type="entry name" value="Radical SAM enzymes"/>
    <property type="match status" value="1"/>
</dbReference>
<feature type="domain" description="Radical SAM core" evidence="6">
    <location>
        <begin position="11"/>
        <end position="120"/>
    </location>
</feature>
<evidence type="ECO:0000256" key="5">
    <source>
        <dbReference type="ARBA" id="ARBA00023014"/>
    </source>
</evidence>
<evidence type="ECO:0000313" key="7">
    <source>
        <dbReference type="EMBL" id="QHH09434.1"/>
    </source>
</evidence>
<evidence type="ECO:0000256" key="1">
    <source>
        <dbReference type="ARBA" id="ARBA00001966"/>
    </source>
</evidence>
<dbReference type="GO" id="GO:0051536">
    <property type="term" value="F:iron-sulfur cluster binding"/>
    <property type="evidence" value="ECO:0007669"/>
    <property type="project" value="UniProtKB-KW"/>
</dbReference>